<keyword evidence="7" id="KW-1185">Reference proteome</keyword>
<evidence type="ECO:0000256" key="3">
    <source>
        <dbReference type="ARBA" id="ARBA00022989"/>
    </source>
</evidence>
<proteinExistence type="predicted"/>
<dbReference type="Pfam" id="PF02674">
    <property type="entry name" value="Colicin_V"/>
    <property type="match status" value="1"/>
</dbReference>
<dbReference type="GO" id="GO:0016020">
    <property type="term" value="C:membrane"/>
    <property type="evidence" value="ECO:0007669"/>
    <property type="project" value="UniProtKB-SubCell"/>
</dbReference>
<comment type="subcellular location">
    <subcellularLocation>
        <location evidence="1">Membrane</location>
        <topology evidence="1">Multi-pass membrane protein</topology>
    </subcellularLocation>
</comment>
<dbReference type="InterPro" id="IPR003825">
    <property type="entry name" value="Colicin-V_CvpA"/>
</dbReference>
<protein>
    <submittedName>
        <fullName evidence="6">Uncharacterized membrane protein, required for colicin V production</fullName>
    </submittedName>
</protein>
<dbReference type="EMBL" id="FNFY01000018">
    <property type="protein sequence ID" value="SDL02231.1"/>
    <property type="molecule type" value="Genomic_DNA"/>
</dbReference>
<dbReference type="PANTHER" id="PTHR37306">
    <property type="entry name" value="COLICIN V PRODUCTION PROTEIN"/>
    <property type="match status" value="1"/>
</dbReference>
<accession>A0A1G9GNG8</accession>
<dbReference type="GO" id="GO:0009403">
    <property type="term" value="P:toxin biosynthetic process"/>
    <property type="evidence" value="ECO:0007669"/>
    <property type="project" value="InterPro"/>
</dbReference>
<evidence type="ECO:0000256" key="5">
    <source>
        <dbReference type="SAM" id="Phobius"/>
    </source>
</evidence>
<keyword evidence="3 5" id="KW-1133">Transmembrane helix</keyword>
<sequence length="177" mass="20046">MTLIILILLIIGMIVGYRRGFVLQFFHLVGTIAAVIIAALNFEHLASRLDLILPYPSTTETLANPIFPDIVNAEYAYYDMSAFFVIFIVTKIVIQLIVSAFDYFQQIPVFGIVGEIIGAILGLFEIIYVLVVILFMLSMVPLEFIQTSIQDSGLAKFILEHTFILSDRFMEWLQIES</sequence>
<dbReference type="RefSeq" id="WP_092987043.1">
    <property type="nucleotide sequence ID" value="NZ_FNFY01000018.1"/>
</dbReference>
<keyword evidence="2 5" id="KW-0812">Transmembrane</keyword>
<name>A0A1G9GNG8_9BACL</name>
<dbReference type="AlphaFoldDB" id="A0A1G9GNG8"/>
<feature type="transmembrane region" description="Helical" evidence="5">
    <location>
        <begin position="82"/>
        <end position="104"/>
    </location>
</feature>
<feature type="transmembrane region" description="Helical" evidence="5">
    <location>
        <begin position="26"/>
        <end position="42"/>
    </location>
</feature>
<feature type="transmembrane region" description="Helical" evidence="5">
    <location>
        <begin position="116"/>
        <end position="137"/>
    </location>
</feature>
<keyword evidence="4 5" id="KW-0472">Membrane</keyword>
<reference evidence="7" key="1">
    <citation type="submission" date="2016-10" db="EMBL/GenBank/DDBJ databases">
        <authorList>
            <person name="Varghese N."/>
            <person name="Submissions S."/>
        </authorList>
    </citation>
    <scope>NUCLEOTIDE SEQUENCE [LARGE SCALE GENOMIC DNA]</scope>
    <source>
        <strain evidence="7">CGMCC 1.8895</strain>
    </source>
</reference>
<dbReference type="OrthoDB" id="1809613at2"/>
<evidence type="ECO:0000313" key="6">
    <source>
        <dbReference type="EMBL" id="SDL02231.1"/>
    </source>
</evidence>
<gene>
    <name evidence="6" type="ORF">SAMN05216216_11834</name>
</gene>
<dbReference type="PANTHER" id="PTHR37306:SF1">
    <property type="entry name" value="COLICIN V PRODUCTION PROTEIN"/>
    <property type="match status" value="1"/>
</dbReference>
<dbReference type="Proteomes" id="UP000199008">
    <property type="component" value="Unassembled WGS sequence"/>
</dbReference>
<dbReference type="STRING" id="576118.SAMN05216216_11834"/>
<evidence type="ECO:0000256" key="1">
    <source>
        <dbReference type="ARBA" id="ARBA00004141"/>
    </source>
</evidence>
<evidence type="ECO:0000256" key="2">
    <source>
        <dbReference type="ARBA" id="ARBA00022692"/>
    </source>
</evidence>
<organism evidence="6 7">
    <name type="scientific">Lacicoccus qingdaonensis</name>
    <dbReference type="NCBI Taxonomy" id="576118"/>
    <lineage>
        <taxon>Bacteria</taxon>
        <taxon>Bacillati</taxon>
        <taxon>Bacillota</taxon>
        <taxon>Bacilli</taxon>
        <taxon>Bacillales</taxon>
        <taxon>Salinicoccaceae</taxon>
        <taxon>Lacicoccus</taxon>
    </lineage>
</organism>
<evidence type="ECO:0000256" key="4">
    <source>
        <dbReference type="ARBA" id="ARBA00023136"/>
    </source>
</evidence>
<evidence type="ECO:0000313" key="7">
    <source>
        <dbReference type="Proteomes" id="UP000199008"/>
    </source>
</evidence>